<sequence length="94" mass="10907">MIQLVQFAVLHLMLQGLLMPDRGSILAMEPFQMRASSECMSLIYMIQEVQATFPFANLQEEHMYVGRAQMLIVMVDIFQGSLEHHQILDDEIYM</sequence>
<reference evidence="2" key="2">
    <citation type="journal article" date="2015" name="Data Brief">
        <title>Shoot transcriptome of the giant reed, Arundo donax.</title>
        <authorList>
            <person name="Barrero R.A."/>
            <person name="Guerrero F.D."/>
            <person name="Moolhuijzen P."/>
            <person name="Goolsby J.A."/>
            <person name="Tidwell J."/>
            <person name="Bellgard S.E."/>
            <person name="Bellgard M.I."/>
        </authorList>
    </citation>
    <scope>NUCLEOTIDE SEQUENCE</scope>
    <source>
        <tissue evidence="2">Shoot tissue taken approximately 20 cm above the soil surface</tissue>
    </source>
</reference>
<reference evidence="2" key="1">
    <citation type="submission" date="2014-09" db="EMBL/GenBank/DDBJ databases">
        <authorList>
            <person name="Magalhaes I.L.F."/>
            <person name="Oliveira U."/>
            <person name="Santos F.R."/>
            <person name="Vidigal T.H.D.A."/>
            <person name="Brescovit A.D."/>
            <person name="Santos A.J."/>
        </authorList>
    </citation>
    <scope>NUCLEOTIDE SEQUENCE</scope>
    <source>
        <tissue evidence="2">Shoot tissue taken approximately 20 cm above the soil surface</tissue>
    </source>
</reference>
<evidence type="ECO:0000313" key="2">
    <source>
        <dbReference type="EMBL" id="JAD91144.1"/>
    </source>
</evidence>
<organism evidence="2">
    <name type="scientific">Arundo donax</name>
    <name type="common">Giant reed</name>
    <name type="synonym">Donax arundinaceus</name>
    <dbReference type="NCBI Taxonomy" id="35708"/>
    <lineage>
        <taxon>Eukaryota</taxon>
        <taxon>Viridiplantae</taxon>
        <taxon>Streptophyta</taxon>
        <taxon>Embryophyta</taxon>
        <taxon>Tracheophyta</taxon>
        <taxon>Spermatophyta</taxon>
        <taxon>Magnoliopsida</taxon>
        <taxon>Liliopsida</taxon>
        <taxon>Poales</taxon>
        <taxon>Poaceae</taxon>
        <taxon>PACMAD clade</taxon>
        <taxon>Arundinoideae</taxon>
        <taxon>Arundineae</taxon>
        <taxon>Arundo</taxon>
    </lineage>
</organism>
<accession>A0A0A9DRH8</accession>
<protein>
    <submittedName>
        <fullName evidence="2">Uncharacterized protein</fullName>
    </submittedName>
</protein>
<proteinExistence type="predicted"/>
<dbReference type="AlphaFoldDB" id="A0A0A9DRH8"/>
<feature type="signal peptide" evidence="1">
    <location>
        <begin position="1"/>
        <end position="16"/>
    </location>
</feature>
<keyword evidence="1" id="KW-0732">Signal</keyword>
<name>A0A0A9DRH8_ARUDO</name>
<evidence type="ECO:0000256" key="1">
    <source>
        <dbReference type="SAM" id="SignalP"/>
    </source>
</evidence>
<feature type="chain" id="PRO_5002061518" evidence="1">
    <location>
        <begin position="17"/>
        <end position="94"/>
    </location>
</feature>
<dbReference type="EMBL" id="GBRH01206751">
    <property type="protein sequence ID" value="JAD91144.1"/>
    <property type="molecule type" value="Transcribed_RNA"/>
</dbReference>